<gene>
    <name evidence="2" type="ORF">DERYTH_LOCUS16604</name>
</gene>
<dbReference type="OrthoDB" id="2437262at2759"/>
<feature type="compositionally biased region" description="Low complexity" evidence="1">
    <location>
        <begin position="130"/>
        <end position="143"/>
    </location>
</feature>
<feature type="region of interest" description="Disordered" evidence="1">
    <location>
        <begin position="125"/>
        <end position="145"/>
    </location>
</feature>
<accession>A0A9N9ISF9</accession>
<protein>
    <submittedName>
        <fullName evidence="2">27121_t:CDS:1</fullName>
    </submittedName>
</protein>
<feature type="non-terminal residue" evidence="2">
    <location>
        <position position="755"/>
    </location>
</feature>
<reference evidence="2" key="1">
    <citation type="submission" date="2021-06" db="EMBL/GenBank/DDBJ databases">
        <authorList>
            <person name="Kallberg Y."/>
            <person name="Tangrot J."/>
            <person name="Rosling A."/>
        </authorList>
    </citation>
    <scope>NUCLEOTIDE SEQUENCE</scope>
    <source>
        <strain evidence="2">MA453B</strain>
    </source>
</reference>
<dbReference type="Proteomes" id="UP000789405">
    <property type="component" value="Unassembled WGS sequence"/>
</dbReference>
<evidence type="ECO:0000256" key="1">
    <source>
        <dbReference type="SAM" id="MobiDB-lite"/>
    </source>
</evidence>
<proteinExistence type="predicted"/>
<dbReference type="EMBL" id="CAJVPY010014700">
    <property type="protein sequence ID" value="CAG8747871.1"/>
    <property type="molecule type" value="Genomic_DNA"/>
</dbReference>
<dbReference type="AlphaFoldDB" id="A0A9N9ISF9"/>
<comment type="caution">
    <text evidence="2">The sequence shown here is derived from an EMBL/GenBank/DDBJ whole genome shotgun (WGS) entry which is preliminary data.</text>
</comment>
<sequence>AKLINEFDKLKDLDSTSPKYEELCLNIETDNIILESLLKEYTNFINIDTIEGDKYIEEKFNLTYNITKYLLEIKKRRPSDTPYNPNPNKKGNMASSYSDQYLHEKIDFIQLLTENQYNQKEGDEYGIQESSNTNPTTNPISNSQHIAENEPDDITWRHSNYKNYLTYALPLLRFFCQEPFIFFWNNIIKIGRDNLKFKLDKLKFDLGYIKPNYRCKFPSLQLPNNEKINYSEEAKEKSKEISQKYYEQLELSLEERTKLHNKKLDKFVNNISRSYKSTFETLNLKHNPSFHFKSAETKFVDLYIEGLVVLDNILEKELKKEEEKIKKQHEPISKILSNIVNEIITVPSHGQTIKRRKRLPPIQSRPHAPERHLNLFFEFGEGGSKKSVRIPNPDYIPKPYPSTSVFINKLKEKLCCPLIPTYKNLGLAIIPYNEYIMALKKLLSIEDYEEINLTEKACDFESLYTKFTHLEILSAFDYLNNHAVPIKSYFGFNKPKIIFILALVIDNSYFKALRKIYKQKRGIAMGTNTAVHIAQLTCFAHKLVAINNGLFLFNSFVKEIFTNIYSKHHKISWQKINNGKTANFLDLTFNITNEISYKRFSKFPRSAAFVHYKFNHRLLMKKQVIINKVSCFSLICAKKEDFLLEKEKLLNFLNTTKGYSLYILKELNYPSWENRLAILNKINEEKKDKPLPPIILKIPFDNALFKRKNYSSILNEAFESSMNKETTQQPLLCITNQPSLVRILAQSSTGHLTLT</sequence>
<evidence type="ECO:0000313" key="2">
    <source>
        <dbReference type="EMBL" id="CAG8747871.1"/>
    </source>
</evidence>
<organism evidence="2 3">
    <name type="scientific">Dentiscutata erythropus</name>
    <dbReference type="NCBI Taxonomy" id="1348616"/>
    <lineage>
        <taxon>Eukaryota</taxon>
        <taxon>Fungi</taxon>
        <taxon>Fungi incertae sedis</taxon>
        <taxon>Mucoromycota</taxon>
        <taxon>Glomeromycotina</taxon>
        <taxon>Glomeromycetes</taxon>
        <taxon>Diversisporales</taxon>
        <taxon>Gigasporaceae</taxon>
        <taxon>Dentiscutata</taxon>
    </lineage>
</organism>
<evidence type="ECO:0000313" key="3">
    <source>
        <dbReference type="Proteomes" id="UP000789405"/>
    </source>
</evidence>
<name>A0A9N9ISF9_9GLOM</name>
<keyword evidence="3" id="KW-1185">Reference proteome</keyword>